<proteinExistence type="predicted"/>
<evidence type="ECO:0000313" key="2">
    <source>
        <dbReference type="Proteomes" id="UP001055712"/>
    </source>
</evidence>
<evidence type="ECO:0000313" key="1">
    <source>
        <dbReference type="EMBL" id="KAI3433905.1"/>
    </source>
</evidence>
<reference evidence="1" key="1">
    <citation type="journal article" date="2019" name="Plant J.">
        <title>Chlorella vulgaris genome assembly and annotation reveals the molecular basis for metabolic acclimation to high light conditions.</title>
        <authorList>
            <person name="Cecchin M."/>
            <person name="Marcolungo L."/>
            <person name="Rossato M."/>
            <person name="Girolomoni L."/>
            <person name="Cosentino E."/>
            <person name="Cuine S."/>
            <person name="Li-Beisson Y."/>
            <person name="Delledonne M."/>
            <person name="Ballottari M."/>
        </authorList>
    </citation>
    <scope>NUCLEOTIDE SEQUENCE</scope>
    <source>
        <strain evidence="1">211/11P</strain>
    </source>
</reference>
<protein>
    <submittedName>
        <fullName evidence="1">Uncharacterized protein</fullName>
    </submittedName>
</protein>
<dbReference type="OrthoDB" id="530022at2759"/>
<accession>A0A9D4TTF4</accession>
<keyword evidence="2" id="KW-1185">Reference proteome</keyword>
<organism evidence="1 2">
    <name type="scientific">Chlorella vulgaris</name>
    <name type="common">Green alga</name>
    <dbReference type="NCBI Taxonomy" id="3077"/>
    <lineage>
        <taxon>Eukaryota</taxon>
        <taxon>Viridiplantae</taxon>
        <taxon>Chlorophyta</taxon>
        <taxon>core chlorophytes</taxon>
        <taxon>Trebouxiophyceae</taxon>
        <taxon>Chlorellales</taxon>
        <taxon>Chlorellaceae</taxon>
        <taxon>Chlorella clade</taxon>
        <taxon>Chlorella</taxon>
    </lineage>
</organism>
<dbReference type="PANTHER" id="PTHR36342">
    <property type="entry name" value="PTB DOMAIN ENGULFMENT ADAPTER"/>
    <property type="match status" value="1"/>
</dbReference>
<dbReference type="Proteomes" id="UP001055712">
    <property type="component" value="Unassembled WGS sequence"/>
</dbReference>
<reference evidence="1" key="2">
    <citation type="submission" date="2020-11" db="EMBL/GenBank/DDBJ databases">
        <authorList>
            <person name="Cecchin M."/>
            <person name="Marcolungo L."/>
            <person name="Rossato M."/>
            <person name="Girolomoni L."/>
            <person name="Cosentino E."/>
            <person name="Cuine S."/>
            <person name="Li-Beisson Y."/>
            <person name="Delledonne M."/>
            <person name="Ballottari M."/>
        </authorList>
    </citation>
    <scope>NUCLEOTIDE SEQUENCE</scope>
    <source>
        <strain evidence="1">211/11P</strain>
        <tissue evidence="1">Whole cell</tissue>
    </source>
</reference>
<sequence length="127" mass="13573">MGALYPPQLHLHHFVVVEAPADAANDDQEAPPPAVAVAYDFLPADASSPMTAARLLSGGSVPGVARSRTLRGVPRQRCQLAGCTVLDDPHAAAAAFQSSYADRPLQLLRNDCTHHVERLLQHLLQPP</sequence>
<gene>
    <name evidence="1" type="ORF">D9Q98_003707</name>
</gene>
<dbReference type="EMBL" id="SIDB01000004">
    <property type="protein sequence ID" value="KAI3433905.1"/>
    <property type="molecule type" value="Genomic_DNA"/>
</dbReference>
<dbReference type="PANTHER" id="PTHR36342:SF1">
    <property type="entry name" value="PTB DOMAIN ENGULFMENT ADAPTER"/>
    <property type="match status" value="1"/>
</dbReference>
<dbReference type="AlphaFoldDB" id="A0A9D4TTF4"/>
<comment type="caution">
    <text evidence="1">The sequence shown here is derived from an EMBL/GenBank/DDBJ whole genome shotgun (WGS) entry which is preliminary data.</text>
</comment>
<name>A0A9D4TTF4_CHLVU</name>